<dbReference type="PIRSF" id="PIRSF039090">
    <property type="entry name" value="Flis"/>
    <property type="match status" value="1"/>
</dbReference>
<comment type="similarity">
    <text evidence="1">Belongs to the FliS family.</text>
</comment>
<comment type="subcellular location">
    <subcellularLocation>
        <location evidence="1">Cytoplasm</location>
        <location evidence="1">Cytosol</location>
    </subcellularLocation>
</comment>
<dbReference type="PANTHER" id="PTHR34773">
    <property type="entry name" value="FLAGELLAR SECRETION CHAPERONE FLIS"/>
    <property type="match status" value="1"/>
</dbReference>
<accession>A0ABX8HRE2</accession>
<keyword evidence="3" id="KW-1185">Reference proteome</keyword>
<keyword evidence="2" id="KW-0282">Flagellum</keyword>
<dbReference type="NCBIfam" id="TIGR00208">
    <property type="entry name" value="fliS"/>
    <property type="match status" value="1"/>
</dbReference>
<name>A0ABX8HRE2_9PSED</name>
<keyword evidence="2" id="KW-0969">Cilium</keyword>
<sequence length="133" mass="14246">MSSIRGANAYARVGVESGILSASPHQRIVMLFDSYQASIRVARLHMQAGNIAEKGNAITKAINIVSKGLRASLDHEQGGEIAVQLDALYDYVVRLLLRANLNNDETALTTAADLLSNVAAAWSAIGSPIEQER</sequence>
<keyword evidence="2" id="KW-0966">Cell projection</keyword>
<proteinExistence type="inferred from homology"/>
<protein>
    <recommendedName>
        <fullName evidence="1">Flagellar secretion chaperone FliS</fullName>
    </recommendedName>
</protein>
<dbReference type="InterPro" id="IPR003713">
    <property type="entry name" value="FliS"/>
</dbReference>
<evidence type="ECO:0000256" key="1">
    <source>
        <dbReference type="PIRNR" id="PIRNR039090"/>
    </source>
</evidence>
<evidence type="ECO:0000313" key="2">
    <source>
        <dbReference type="EMBL" id="QWU83184.1"/>
    </source>
</evidence>
<dbReference type="Proteomes" id="UP000683401">
    <property type="component" value="Chromosome"/>
</dbReference>
<dbReference type="RefSeq" id="WP_216704490.1">
    <property type="nucleotide sequence ID" value="NZ_CP076668.1"/>
</dbReference>
<keyword evidence="1" id="KW-0963">Cytoplasm</keyword>
<evidence type="ECO:0000313" key="3">
    <source>
        <dbReference type="Proteomes" id="UP000683401"/>
    </source>
</evidence>
<dbReference type="PANTHER" id="PTHR34773:SF1">
    <property type="entry name" value="FLAGELLAR SECRETION CHAPERONE FLIS"/>
    <property type="match status" value="1"/>
</dbReference>
<dbReference type="EMBL" id="CP076668">
    <property type="protein sequence ID" value="QWU83184.1"/>
    <property type="molecule type" value="Genomic_DNA"/>
</dbReference>
<gene>
    <name evidence="2" type="primary">fliS</name>
    <name evidence="2" type="ORF">KQP88_24975</name>
</gene>
<dbReference type="Pfam" id="PF02561">
    <property type="entry name" value="FliS"/>
    <property type="match status" value="1"/>
</dbReference>
<reference evidence="3" key="1">
    <citation type="submission" date="2021-06" db="EMBL/GenBank/DDBJ databases">
        <title>Identification of Pseudomonas cichorii causing bacterial leaf black spot of flue-cured tobacco, a new disease in China.</title>
        <authorList>
            <person name="Lu C.-H."/>
        </authorList>
    </citation>
    <scope>NUCLEOTIDE SEQUENCE [LARGE SCALE GENOMIC DNA]</scope>
    <source>
        <strain evidence="3">LJ2</strain>
    </source>
</reference>
<organism evidence="2 3">
    <name type="scientific">Pseudomonas lijiangensis</name>
    <dbReference type="NCBI Taxonomy" id="2995658"/>
    <lineage>
        <taxon>Bacteria</taxon>
        <taxon>Pseudomonadati</taxon>
        <taxon>Pseudomonadota</taxon>
        <taxon>Gammaproteobacteria</taxon>
        <taxon>Pseudomonadales</taxon>
        <taxon>Pseudomonadaceae</taxon>
        <taxon>Pseudomonas</taxon>
    </lineage>
</organism>
<dbReference type="CDD" id="cd16098">
    <property type="entry name" value="FliS"/>
    <property type="match status" value="1"/>
</dbReference>
<keyword evidence="1" id="KW-1005">Bacterial flagellum biogenesis</keyword>